<proteinExistence type="predicted"/>
<reference evidence="1 2" key="1">
    <citation type="submission" date="2015-11" db="EMBL/GenBank/DDBJ databases">
        <title>Genomic analysis of 38 Legionella species identifies large and diverse effector repertoires.</title>
        <authorList>
            <person name="Burstein D."/>
            <person name="Amaro F."/>
            <person name="Zusman T."/>
            <person name="Lifshitz Z."/>
            <person name="Cohen O."/>
            <person name="Gilbert J.A."/>
            <person name="Pupko T."/>
            <person name="Shuman H.A."/>
            <person name="Segal G."/>
        </authorList>
    </citation>
    <scope>NUCLEOTIDE SEQUENCE [LARGE SCALE GENOMIC DNA]</scope>
    <source>
        <strain evidence="1 2">ATCC 49506</strain>
    </source>
</reference>
<accession>A0A0W0WU27</accession>
<keyword evidence="2" id="KW-1185">Reference proteome</keyword>
<dbReference type="PATRIC" id="fig|45070.6.peg.850"/>
<organism evidence="1 2">
    <name type="scientific">Legionella nautarum</name>
    <dbReference type="NCBI Taxonomy" id="45070"/>
    <lineage>
        <taxon>Bacteria</taxon>
        <taxon>Pseudomonadati</taxon>
        <taxon>Pseudomonadota</taxon>
        <taxon>Gammaproteobacteria</taxon>
        <taxon>Legionellales</taxon>
        <taxon>Legionellaceae</taxon>
        <taxon>Legionella</taxon>
    </lineage>
</organism>
<gene>
    <name evidence="1" type="ORF">Lnau_0801</name>
</gene>
<dbReference type="STRING" id="45070.Lnau_0801"/>
<dbReference type="Proteomes" id="UP000054725">
    <property type="component" value="Unassembled WGS sequence"/>
</dbReference>
<comment type="caution">
    <text evidence="1">The sequence shown here is derived from an EMBL/GenBank/DDBJ whole genome shotgun (WGS) entry which is preliminary data.</text>
</comment>
<name>A0A0W0WU27_9GAMM</name>
<dbReference type="RefSeq" id="WP_157070623.1">
    <property type="nucleotide sequence ID" value="NZ_CAAAIF010000001.1"/>
</dbReference>
<evidence type="ECO:0000313" key="1">
    <source>
        <dbReference type="EMBL" id="KTD35817.1"/>
    </source>
</evidence>
<protein>
    <submittedName>
        <fullName evidence="1">Uncharacterized protein</fullName>
    </submittedName>
</protein>
<sequence length="56" mass="6694">MNHPNKEDFTNKIIFELAIKYPEVLRDYIKIEIINIEELSKKFIIVDGEWRLTSGQ</sequence>
<dbReference type="AlphaFoldDB" id="A0A0W0WU27"/>
<evidence type="ECO:0000313" key="2">
    <source>
        <dbReference type="Proteomes" id="UP000054725"/>
    </source>
</evidence>
<dbReference type="EMBL" id="LNYO01000013">
    <property type="protein sequence ID" value="KTD35817.1"/>
    <property type="molecule type" value="Genomic_DNA"/>
</dbReference>